<name>A0A1G2BYB2_9BACT</name>
<keyword evidence="1" id="KW-0472">Membrane</keyword>
<protein>
    <submittedName>
        <fullName evidence="2">Uncharacterized protein</fullName>
    </submittedName>
</protein>
<keyword evidence="1" id="KW-1133">Transmembrane helix</keyword>
<accession>A0A1G2BYB2</accession>
<feature type="transmembrane region" description="Helical" evidence="1">
    <location>
        <begin position="81"/>
        <end position="101"/>
    </location>
</feature>
<gene>
    <name evidence="2" type="ORF">A2406_03575</name>
</gene>
<evidence type="ECO:0000256" key="1">
    <source>
        <dbReference type="SAM" id="Phobius"/>
    </source>
</evidence>
<dbReference type="EMBL" id="MHKQ01000014">
    <property type="protein sequence ID" value="OGY93956.1"/>
    <property type="molecule type" value="Genomic_DNA"/>
</dbReference>
<evidence type="ECO:0000313" key="2">
    <source>
        <dbReference type="EMBL" id="OGY93956.1"/>
    </source>
</evidence>
<feature type="transmembrane region" description="Helical" evidence="1">
    <location>
        <begin position="12"/>
        <end position="28"/>
    </location>
</feature>
<comment type="caution">
    <text evidence="2">The sequence shown here is derived from an EMBL/GenBank/DDBJ whole genome shotgun (WGS) entry which is preliminary data.</text>
</comment>
<dbReference type="AlphaFoldDB" id="A0A1G2BYB2"/>
<organism evidence="2 3">
    <name type="scientific">Candidatus Komeilibacteria bacterium RIFOXYC1_FULL_37_11</name>
    <dbReference type="NCBI Taxonomy" id="1798555"/>
    <lineage>
        <taxon>Bacteria</taxon>
        <taxon>Candidatus Komeiliibacteriota</taxon>
    </lineage>
</organism>
<dbReference type="Proteomes" id="UP000177626">
    <property type="component" value="Unassembled WGS sequence"/>
</dbReference>
<reference evidence="2 3" key="1">
    <citation type="journal article" date="2016" name="Nat. Commun.">
        <title>Thousands of microbial genomes shed light on interconnected biogeochemical processes in an aquifer system.</title>
        <authorList>
            <person name="Anantharaman K."/>
            <person name="Brown C.T."/>
            <person name="Hug L.A."/>
            <person name="Sharon I."/>
            <person name="Castelle C.J."/>
            <person name="Probst A.J."/>
            <person name="Thomas B.C."/>
            <person name="Singh A."/>
            <person name="Wilkins M.J."/>
            <person name="Karaoz U."/>
            <person name="Brodie E.L."/>
            <person name="Williams K.H."/>
            <person name="Hubbard S.S."/>
            <person name="Banfield J.F."/>
        </authorList>
    </citation>
    <scope>NUCLEOTIDE SEQUENCE [LARGE SCALE GENOMIC DNA]</scope>
</reference>
<keyword evidence="1" id="KW-0812">Transmembrane</keyword>
<proteinExistence type="predicted"/>
<evidence type="ECO:0000313" key="3">
    <source>
        <dbReference type="Proteomes" id="UP000177626"/>
    </source>
</evidence>
<sequence length="102" mass="11353">MEGFIDFCQKYPAVVVILGFLVVIFIITKGRTVVYNGPWETKRGKAYTYTDRATGSTFLSPSRIIGVNMLGSRREKFGKPAWSFSITLLWVAVIGIIICALS</sequence>